<feature type="region of interest" description="Disordered" evidence="1">
    <location>
        <begin position="51"/>
        <end position="72"/>
    </location>
</feature>
<organism evidence="2 3">
    <name type="scientific">Arthrobacter gandavensis</name>
    <dbReference type="NCBI Taxonomy" id="169960"/>
    <lineage>
        <taxon>Bacteria</taxon>
        <taxon>Bacillati</taxon>
        <taxon>Actinomycetota</taxon>
        <taxon>Actinomycetes</taxon>
        <taxon>Micrococcales</taxon>
        <taxon>Micrococcaceae</taxon>
        <taxon>Arthrobacter</taxon>
    </lineage>
</organism>
<comment type="caution">
    <text evidence="2">The sequence shown here is derived from an EMBL/GenBank/DDBJ whole genome shotgun (WGS) entry which is preliminary data.</text>
</comment>
<evidence type="ECO:0000313" key="2">
    <source>
        <dbReference type="EMBL" id="GAA1915959.1"/>
    </source>
</evidence>
<keyword evidence="3" id="KW-1185">Reference proteome</keyword>
<reference evidence="2 3" key="1">
    <citation type="journal article" date="2019" name="Int. J. Syst. Evol. Microbiol.">
        <title>The Global Catalogue of Microorganisms (GCM) 10K type strain sequencing project: providing services to taxonomists for standard genome sequencing and annotation.</title>
        <authorList>
            <consortium name="The Broad Institute Genomics Platform"/>
            <consortium name="The Broad Institute Genome Sequencing Center for Infectious Disease"/>
            <person name="Wu L."/>
            <person name="Ma J."/>
        </authorList>
    </citation>
    <scope>NUCLEOTIDE SEQUENCE [LARGE SCALE GENOMIC DNA]</scope>
    <source>
        <strain evidence="2 3">JCM 13316</strain>
    </source>
</reference>
<proteinExistence type="predicted"/>
<feature type="region of interest" description="Disordered" evidence="1">
    <location>
        <begin position="1"/>
        <end position="24"/>
    </location>
</feature>
<evidence type="ECO:0000256" key="1">
    <source>
        <dbReference type="SAM" id="MobiDB-lite"/>
    </source>
</evidence>
<dbReference type="Proteomes" id="UP001500784">
    <property type="component" value="Unassembled WGS sequence"/>
</dbReference>
<evidence type="ECO:0000313" key="3">
    <source>
        <dbReference type="Proteomes" id="UP001500784"/>
    </source>
</evidence>
<accession>A0ABN2PCN7</accession>
<protein>
    <submittedName>
        <fullName evidence="2">Uncharacterized protein</fullName>
    </submittedName>
</protein>
<name>A0ABN2PCN7_9MICC</name>
<dbReference type="EMBL" id="BAAALV010000003">
    <property type="protein sequence ID" value="GAA1915959.1"/>
    <property type="molecule type" value="Genomic_DNA"/>
</dbReference>
<sequence length="72" mass="8028">MDLFHKPQGARLHAHPLLKDGPSQADFSGIIPNMQREVARRCVSESYAEPRRTLPFPPKHTIEQPRAGAGLT</sequence>
<gene>
    <name evidence="2" type="ORF">GCM10009688_21140</name>
</gene>